<dbReference type="EMBL" id="CABM01000042">
    <property type="protein sequence ID" value="CBH97175.1"/>
    <property type="molecule type" value="Genomic_DNA"/>
</dbReference>
<proteinExistence type="predicted"/>
<evidence type="ECO:0000313" key="1">
    <source>
        <dbReference type="EMBL" id="CBH97175.1"/>
    </source>
</evidence>
<organism evidence="1">
    <name type="scientific">mine drainage metagenome</name>
    <dbReference type="NCBI Taxonomy" id="410659"/>
    <lineage>
        <taxon>unclassified sequences</taxon>
        <taxon>metagenomes</taxon>
        <taxon>ecological metagenomes</taxon>
    </lineage>
</organism>
<name>E6PQH0_9ZZZZ</name>
<gene>
    <name evidence="1" type="ORF">CARN2_2647</name>
</gene>
<protein>
    <submittedName>
        <fullName evidence="1">Uncharacterized protein</fullName>
    </submittedName>
</protein>
<reference evidence="1" key="1">
    <citation type="submission" date="2009-10" db="EMBL/GenBank/DDBJ databases">
        <title>Diversity of trophic interactions inside an arsenic-rich microbial ecosystem.</title>
        <authorList>
            <person name="Bertin P.N."/>
            <person name="Heinrich-Salmeron A."/>
            <person name="Pelletier E."/>
            <person name="Goulhen-Chollet F."/>
            <person name="Arsene-Ploetze F."/>
            <person name="Gallien S."/>
            <person name="Calteau A."/>
            <person name="Vallenet D."/>
            <person name="Casiot C."/>
            <person name="Chane-Woon-Ming B."/>
            <person name="Giloteaux L."/>
            <person name="Barakat M."/>
            <person name="Bonnefoy V."/>
            <person name="Bruneel O."/>
            <person name="Chandler M."/>
            <person name="Cleiss J."/>
            <person name="Duran R."/>
            <person name="Elbaz-Poulichet F."/>
            <person name="Fonknechten N."/>
            <person name="Lauga B."/>
            <person name="Mornico D."/>
            <person name="Ortet P."/>
            <person name="Schaeffer C."/>
            <person name="Siguier P."/>
            <person name="Alexander Thil Smith A."/>
            <person name="Van Dorsselaer A."/>
            <person name="Weissenbach J."/>
            <person name="Medigue C."/>
            <person name="Le Paslier D."/>
        </authorList>
    </citation>
    <scope>NUCLEOTIDE SEQUENCE</scope>
</reference>
<comment type="caution">
    <text evidence="1">The sequence shown here is derived from an EMBL/GenBank/DDBJ whole genome shotgun (WGS) entry which is preliminary data.</text>
</comment>
<dbReference type="AlphaFoldDB" id="E6PQH0"/>
<sequence>MMLFQFEILGRNDNDEMQVFAQFLARRFKTNK</sequence>
<accession>E6PQH0</accession>